<dbReference type="AlphaFoldDB" id="X0YGA1"/>
<dbReference type="InterPro" id="IPR001806">
    <property type="entry name" value="Small_GTPase"/>
</dbReference>
<proteinExistence type="inferred from homology"/>
<dbReference type="EMBL" id="BART01007211">
    <property type="protein sequence ID" value="GAG54920.1"/>
    <property type="molecule type" value="Genomic_DNA"/>
</dbReference>
<protein>
    <recommendedName>
        <fullName evidence="3">GTP-binding protein</fullName>
    </recommendedName>
</protein>
<dbReference type="PROSITE" id="PS51419">
    <property type="entry name" value="RAB"/>
    <property type="match status" value="1"/>
</dbReference>
<dbReference type="SUPFAM" id="SSF52540">
    <property type="entry name" value="P-loop containing nucleoside triphosphate hydrolases"/>
    <property type="match status" value="1"/>
</dbReference>
<dbReference type="FunFam" id="3.40.50.300:FF:001447">
    <property type="entry name" value="Ras-related protein Rab-1B"/>
    <property type="match status" value="1"/>
</dbReference>
<dbReference type="PANTHER" id="PTHR47979">
    <property type="entry name" value="DRAB11-RELATED"/>
    <property type="match status" value="1"/>
</dbReference>
<dbReference type="GO" id="GO:0003924">
    <property type="term" value="F:GTPase activity"/>
    <property type="evidence" value="ECO:0007669"/>
    <property type="project" value="InterPro"/>
</dbReference>
<dbReference type="InterPro" id="IPR027417">
    <property type="entry name" value="P-loop_NTPase"/>
</dbReference>
<dbReference type="SMART" id="SM00175">
    <property type="entry name" value="RAB"/>
    <property type="match status" value="1"/>
</dbReference>
<name>X0YGA1_9ZZZZ</name>
<comment type="similarity">
    <text evidence="1">Belongs to the small GTPase superfamily. Rab family.</text>
</comment>
<evidence type="ECO:0000256" key="1">
    <source>
        <dbReference type="ARBA" id="ARBA00006270"/>
    </source>
</evidence>
<evidence type="ECO:0008006" key="3">
    <source>
        <dbReference type="Google" id="ProtNLM"/>
    </source>
</evidence>
<dbReference type="SMART" id="SM00174">
    <property type="entry name" value="RHO"/>
    <property type="match status" value="1"/>
</dbReference>
<dbReference type="GO" id="GO:0005525">
    <property type="term" value="F:GTP binding"/>
    <property type="evidence" value="ECO:0007669"/>
    <property type="project" value="InterPro"/>
</dbReference>
<dbReference type="InterPro" id="IPR050209">
    <property type="entry name" value="Rab_GTPases_membrane_traffic"/>
</dbReference>
<dbReference type="NCBIfam" id="TIGR00231">
    <property type="entry name" value="small_GTP"/>
    <property type="match status" value="1"/>
</dbReference>
<evidence type="ECO:0000313" key="2">
    <source>
        <dbReference type="EMBL" id="GAG54920.1"/>
    </source>
</evidence>
<accession>X0YGA1</accession>
<sequence length="142" mass="16044">YIVTIGSQFAVKTVHVESANGRNVVVKLLVWDLAGQQRFDFIRGSYYRGSKGALLVFDTTRKSTWIELPKWIKEIEDALGEKIPTILLANKVDLVEHRVITREMALQFVEENGLVGYLETSALSGQNVEEAFYMLAKNTLSH</sequence>
<feature type="non-terminal residue" evidence="2">
    <location>
        <position position="1"/>
    </location>
</feature>
<dbReference type="PROSITE" id="PS51421">
    <property type="entry name" value="RAS"/>
    <property type="match status" value="1"/>
</dbReference>
<dbReference type="SMART" id="SM00173">
    <property type="entry name" value="RAS"/>
    <property type="match status" value="1"/>
</dbReference>
<comment type="caution">
    <text evidence="2">The sequence shown here is derived from an EMBL/GenBank/DDBJ whole genome shotgun (WGS) entry which is preliminary data.</text>
</comment>
<gene>
    <name evidence="2" type="ORF">S01H4_16438</name>
</gene>
<dbReference type="CDD" id="cd00154">
    <property type="entry name" value="Rab"/>
    <property type="match status" value="1"/>
</dbReference>
<dbReference type="Pfam" id="PF00071">
    <property type="entry name" value="Ras"/>
    <property type="match status" value="1"/>
</dbReference>
<dbReference type="PRINTS" id="PR00449">
    <property type="entry name" value="RASTRNSFRMNG"/>
</dbReference>
<dbReference type="Gene3D" id="3.40.50.300">
    <property type="entry name" value="P-loop containing nucleotide triphosphate hydrolases"/>
    <property type="match status" value="1"/>
</dbReference>
<organism evidence="2">
    <name type="scientific">marine sediment metagenome</name>
    <dbReference type="NCBI Taxonomy" id="412755"/>
    <lineage>
        <taxon>unclassified sequences</taxon>
        <taxon>metagenomes</taxon>
        <taxon>ecological metagenomes</taxon>
    </lineage>
</organism>
<reference evidence="2" key="1">
    <citation type="journal article" date="2014" name="Front. Microbiol.">
        <title>High frequency of phylogenetically diverse reductive dehalogenase-homologous genes in deep subseafloor sedimentary metagenomes.</title>
        <authorList>
            <person name="Kawai M."/>
            <person name="Futagami T."/>
            <person name="Toyoda A."/>
            <person name="Takaki Y."/>
            <person name="Nishi S."/>
            <person name="Hori S."/>
            <person name="Arai W."/>
            <person name="Tsubouchi T."/>
            <person name="Morono Y."/>
            <person name="Uchiyama I."/>
            <person name="Ito T."/>
            <person name="Fujiyama A."/>
            <person name="Inagaki F."/>
            <person name="Takami H."/>
        </authorList>
    </citation>
    <scope>NUCLEOTIDE SEQUENCE</scope>
    <source>
        <strain evidence="2">Expedition CK06-06</strain>
    </source>
</reference>
<dbReference type="InterPro" id="IPR005225">
    <property type="entry name" value="Small_GTP-bd"/>
</dbReference>